<evidence type="ECO:0000313" key="1">
    <source>
        <dbReference type="EMBL" id="GFO05310.1"/>
    </source>
</evidence>
<dbReference type="EMBL" id="BLXT01003748">
    <property type="protein sequence ID" value="GFO05310.1"/>
    <property type="molecule type" value="Genomic_DNA"/>
</dbReference>
<sequence>MNCFFQRISALKLHAIRTCGEQAFDDRVPDELLHPSLHSAPKGLLPLSTVHITWGSSVRHTVYTLPQLYAYLTRFGPLEAVYQRSPNSALAVFCDLASARDCVISPELGLPWDRLIARWWEPRMANRGYLAHQLRQEEHNIAEAKQIEQKKKAPPIPEIVV</sequence>
<keyword evidence="2" id="KW-1185">Reference proteome</keyword>
<evidence type="ECO:0008006" key="3">
    <source>
        <dbReference type="Google" id="ProtNLM"/>
    </source>
</evidence>
<evidence type="ECO:0000313" key="2">
    <source>
        <dbReference type="Proteomes" id="UP000735302"/>
    </source>
</evidence>
<name>A0AAV4AEW9_9GAST</name>
<dbReference type="Proteomes" id="UP000735302">
    <property type="component" value="Unassembled WGS sequence"/>
</dbReference>
<accession>A0AAV4AEW9</accession>
<proteinExistence type="predicted"/>
<reference evidence="1 2" key="1">
    <citation type="journal article" date="2021" name="Elife">
        <title>Chloroplast acquisition without the gene transfer in kleptoplastic sea slugs, Plakobranchus ocellatus.</title>
        <authorList>
            <person name="Maeda T."/>
            <person name="Takahashi S."/>
            <person name="Yoshida T."/>
            <person name="Shimamura S."/>
            <person name="Takaki Y."/>
            <person name="Nagai Y."/>
            <person name="Toyoda A."/>
            <person name="Suzuki Y."/>
            <person name="Arimoto A."/>
            <person name="Ishii H."/>
            <person name="Satoh N."/>
            <person name="Nishiyama T."/>
            <person name="Hasebe M."/>
            <person name="Maruyama T."/>
            <person name="Minagawa J."/>
            <person name="Obokata J."/>
            <person name="Shigenobu S."/>
        </authorList>
    </citation>
    <scope>NUCLEOTIDE SEQUENCE [LARGE SCALE GENOMIC DNA]</scope>
</reference>
<organism evidence="1 2">
    <name type="scientific">Plakobranchus ocellatus</name>
    <dbReference type="NCBI Taxonomy" id="259542"/>
    <lineage>
        <taxon>Eukaryota</taxon>
        <taxon>Metazoa</taxon>
        <taxon>Spiralia</taxon>
        <taxon>Lophotrochozoa</taxon>
        <taxon>Mollusca</taxon>
        <taxon>Gastropoda</taxon>
        <taxon>Heterobranchia</taxon>
        <taxon>Euthyneura</taxon>
        <taxon>Panpulmonata</taxon>
        <taxon>Sacoglossa</taxon>
        <taxon>Placobranchoidea</taxon>
        <taxon>Plakobranchidae</taxon>
        <taxon>Plakobranchus</taxon>
    </lineage>
</organism>
<protein>
    <recommendedName>
        <fullName evidence="3">RRM domain-containing protein</fullName>
    </recommendedName>
</protein>
<comment type="caution">
    <text evidence="1">The sequence shown here is derived from an EMBL/GenBank/DDBJ whole genome shotgun (WGS) entry which is preliminary data.</text>
</comment>
<dbReference type="AlphaFoldDB" id="A0AAV4AEW9"/>
<gene>
    <name evidence="1" type="ORF">PoB_003181500</name>
</gene>